<gene>
    <name evidence="1" type="ORF">RCOM_0011490</name>
</gene>
<proteinExistence type="predicted"/>
<reference evidence="2" key="1">
    <citation type="journal article" date="2010" name="Nat. Biotechnol.">
        <title>Draft genome sequence of the oilseed species Ricinus communis.</title>
        <authorList>
            <person name="Chan A.P."/>
            <person name="Crabtree J."/>
            <person name="Zhao Q."/>
            <person name="Lorenzi H."/>
            <person name="Orvis J."/>
            <person name="Puiu D."/>
            <person name="Melake-Berhan A."/>
            <person name="Jones K.M."/>
            <person name="Redman J."/>
            <person name="Chen G."/>
            <person name="Cahoon E.B."/>
            <person name="Gedil M."/>
            <person name="Stanke M."/>
            <person name="Haas B.J."/>
            <person name="Wortman J.R."/>
            <person name="Fraser-Liggett C.M."/>
            <person name="Ravel J."/>
            <person name="Rabinowicz P.D."/>
        </authorList>
    </citation>
    <scope>NUCLEOTIDE SEQUENCE [LARGE SCALE GENOMIC DNA]</scope>
    <source>
        <strain evidence="2">cv. Hale</strain>
    </source>
</reference>
<protein>
    <submittedName>
        <fullName evidence="1">Uncharacterized protein</fullName>
    </submittedName>
</protein>
<dbReference type="EMBL" id="EQ974211">
    <property type="protein sequence ID" value="EEF31941.1"/>
    <property type="molecule type" value="Genomic_DNA"/>
</dbReference>
<sequence>MVNIILQSQHEGWNFKESLKKDDFALEKSVHSYFLTRGCDSDRQSRMQADYGDDK</sequence>
<evidence type="ECO:0000313" key="1">
    <source>
        <dbReference type="EMBL" id="EEF31941.1"/>
    </source>
</evidence>
<dbReference type="InParanoid" id="B9SWV2"/>
<dbReference type="AlphaFoldDB" id="B9SWV2"/>
<keyword evidence="2" id="KW-1185">Reference proteome</keyword>
<organism evidence="1 2">
    <name type="scientific">Ricinus communis</name>
    <name type="common">Castor bean</name>
    <dbReference type="NCBI Taxonomy" id="3988"/>
    <lineage>
        <taxon>Eukaryota</taxon>
        <taxon>Viridiplantae</taxon>
        <taxon>Streptophyta</taxon>
        <taxon>Embryophyta</taxon>
        <taxon>Tracheophyta</taxon>
        <taxon>Spermatophyta</taxon>
        <taxon>Magnoliopsida</taxon>
        <taxon>eudicotyledons</taxon>
        <taxon>Gunneridae</taxon>
        <taxon>Pentapetalae</taxon>
        <taxon>rosids</taxon>
        <taxon>fabids</taxon>
        <taxon>Malpighiales</taxon>
        <taxon>Euphorbiaceae</taxon>
        <taxon>Acalyphoideae</taxon>
        <taxon>Acalypheae</taxon>
        <taxon>Ricinus</taxon>
    </lineage>
</organism>
<dbReference type="Proteomes" id="UP000008311">
    <property type="component" value="Unassembled WGS sequence"/>
</dbReference>
<name>B9SWV2_RICCO</name>
<evidence type="ECO:0000313" key="2">
    <source>
        <dbReference type="Proteomes" id="UP000008311"/>
    </source>
</evidence>
<accession>B9SWV2</accession>